<dbReference type="EMBL" id="CZCU02000137">
    <property type="protein sequence ID" value="VXD18859.1"/>
    <property type="molecule type" value="Genomic_DNA"/>
</dbReference>
<protein>
    <recommendedName>
        <fullName evidence="3">DUF4349 domain-containing protein</fullName>
    </recommendedName>
</protein>
<evidence type="ECO:0000313" key="4">
    <source>
        <dbReference type="EMBL" id="VXD18859.1"/>
    </source>
</evidence>
<reference evidence="4" key="1">
    <citation type="submission" date="2019-10" db="EMBL/GenBank/DDBJ databases">
        <authorList>
            <consortium name="Genoscope - CEA"/>
            <person name="William W."/>
        </authorList>
    </citation>
    <scope>NUCLEOTIDE SEQUENCE [LARGE SCALE GENOMIC DNA]</scope>
    <source>
        <strain evidence="4">BBR_PRJEB10992</strain>
    </source>
</reference>
<dbReference type="PROSITE" id="PS51257">
    <property type="entry name" value="PROKAR_LIPOPROTEIN"/>
    <property type="match status" value="1"/>
</dbReference>
<gene>
    <name evidence="4" type="ORF">PL8927_610045</name>
</gene>
<evidence type="ECO:0000259" key="3">
    <source>
        <dbReference type="Pfam" id="PF14257"/>
    </source>
</evidence>
<feature type="compositionally biased region" description="Polar residues" evidence="1">
    <location>
        <begin position="63"/>
        <end position="74"/>
    </location>
</feature>
<keyword evidence="2" id="KW-0812">Transmembrane</keyword>
<dbReference type="Pfam" id="PF14257">
    <property type="entry name" value="DUF4349"/>
    <property type="match status" value="1"/>
</dbReference>
<evidence type="ECO:0000256" key="2">
    <source>
        <dbReference type="SAM" id="Phobius"/>
    </source>
</evidence>
<dbReference type="OrthoDB" id="528207at2"/>
<dbReference type="InterPro" id="IPR025645">
    <property type="entry name" value="DUF4349"/>
</dbReference>
<dbReference type="RefSeq" id="WP_083622086.1">
    <property type="nucleotide sequence ID" value="NZ_LR734870.1"/>
</dbReference>
<feature type="region of interest" description="Disordered" evidence="1">
    <location>
        <begin position="38"/>
        <end position="74"/>
    </location>
</feature>
<name>A0A7Z9BP46_9CYAN</name>
<keyword evidence="2" id="KW-0472">Membrane</keyword>
<keyword evidence="5" id="KW-1185">Reference proteome</keyword>
<accession>A0A7Z9BP46</accession>
<dbReference type="Proteomes" id="UP000184550">
    <property type="component" value="Unassembled WGS sequence"/>
</dbReference>
<feature type="transmembrane region" description="Helical" evidence="2">
    <location>
        <begin position="262"/>
        <end position="288"/>
    </location>
</feature>
<dbReference type="AlphaFoldDB" id="A0A7Z9BP46"/>
<evidence type="ECO:0000256" key="1">
    <source>
        <dbReference type="SAM" id="MobiDB-lite"/>
    </source>
</evidence>
<feature type="domain" description="DUF4349" evidence="3">
    <location>
        <begin position="75"/>
        <end position="289"/>
    </location>
</feature>
<evidence type="ECO:0000313" key="5">
    <source>
        <dbReference type="Proteomes" id="UP000184550"/>
    </source>
</evidence>
<comment type="caution">
    <text evidence="4">The sequence shown here is derived from an EMBL/GenBank/DDBJ whole genome shotgun (WGS) entry which is preliminary data.</text>
</comment>
<proteinExistence type="predicted"/>
<organism evidence="4 5">
    <name type="scientific">Planktothrix serta PCC 8927</name>
    <dbReference type="NCBI Taxonomy" id="671068"/>
    <lineage>
        <taxon>Bacteria</taxon>
        <taxon>Bacillati</taxon>
        <taxon>Cyanobacteriota</taxon>
        <taxon>Cyanophyceae</taxon>
        <taxon>Oscillatoriophycideae</taxon>
        <taxon>Oscillatoriales</taxon>
        <taxon>Microcoleaceae</taxon>
        <taxon>Planktothrix</taxon>
    </lineage>
</organism>
<keyword evidence="2" id="KW-1133">Transmembrane helix</keyword>
<sequence length="297" mass="33215">MNSHQIRTQTASKLGFCLGLIVSTFALFSCSSLNESNSAKVMSSPANAPVPAAESRQMADSAPEQTTPEPKKQSQLIKRAQLTLVVQSIHQTTESITEIIRKQQGDILKFEAQKSPDNSQRQTAYLEFRVPQQRLETTLNSLAKLGTVENQMITAEDVSDQLVDFQARLRNLRKSEEMVLKIMERSGSVGDVLKAANELSTIRESIERIDAQLRSLQNQVAYSTITLNIESVVSATPTQENLGLRVQETWGMATHAMGEFTWLLVGLMLWLLAFSPYLLIIGGAVYGYRWYRQTQMK</sequence>